<dbReference type="EMBL" id="PDKR01000001">
    <property type="protein sequence ID" value="PPI88913.1"/>
    <property type="molecule type" value="Genomic_DNA"/>
</dbReference>
<protein>
    <submittedName>
        <fullName evidence="1">Uncharacterized protein</fullName>
    </submittedName>
</protein>
<evidence type="ECO:0000313" key="1">
    <source>
        <dbReference type="EMBL" id="PPI88913.1"/>
    </source>
</evidence>
<name>A0A2P5T2X7_9GAMM</name>
<accession>A0A2P5T2X7</accession>
<dbReference type="Proteomes" id="UP000295937">
    <property type="component" value="Unassembled WGS sequence"/>
</dbReference>
<sequence>MLCQKINLFKRLISNKYISINHGSVFLIKRFGIKEGIILSPPLTIHYFLNNIKIIVIRLWIYGI</sequence>
<dbReference type="OrthoDB" id="9801549at2"/>
<reference evidence="1 2" key="1">
    <citation type="journal article" date="2018" name="Genome Biol. Evol.">
        <title>Cladogenesis and Genomic Streamlining in Extracellular Endosymbionts of Tropical Stink Bugs.</title>
        <authorList>
            <person name="Otero-Bravo A."/>
            <person name="Goffredi S."/>
            <person name="Sabree Z.L."/>
        </authorList>
    </citation>
    <scope>NUCLEOTIDE SEQUENCE [LARGE SCALE GENOMIC DNA]</scope>
    <source>
        <strain evidence="1 2">SoEO</strain>
    </source>
</reference>
<comment type="caution">
    <text evidence="1">The sequence shown here is derived from an EMBL/GenBank/DDBJ whole genome shotgun (WGS) entry which is preliminary data.</text>
</comment>
<dbReference type="RefSeq" id="WP_136132340.1">
    <property type="nucleotide sequence ID" value="NZ_PDKR01000001.1"/>
</dbReference>
<organism evidence="1 2">
    <name type="scientific">Candidatus Pantoea edessiphila</name>
    <dbReference type="NCBI Taxonomy" id="2044610"/>
    <lineage>
        <taxon>Bacteria</taxon>
        <taxon>Pseudomonadati</taxon>
        <taxon>Pseudomonadota</taxon>
        <taxon>Gammaproteobacteria</taxon>
        <taxon>Enterobacterales</taxon>
        <taxon>Erwiniaceae</taxon>
        <taxon>Pantoea</taxon>
    </lineage>
</organism>
<gene>
    <name evidence="1" type="ORF">CRV09_01265</name>
</gene>
<dbReference type="AlphaFoldDB" id="A0A2P5T2X7"/>
<evidence type="ECO:0000313" key="2">
    <source>
        <dbReference type="Proteomes" id="UP000295937"/>
    </source>
</evidence>
<proteinExistence type="predicted"/>